<accession>U4KJK4</accession>
<name>U4KJK4_ALTPJ</name>
<feature type="transmembrane region" description="Helical" evidence="1">
    <location>
        <begin position="79"/>
        <end position="99"/>
    </location>
</feature>
<dbReference type="HOGENOM" id="CLU_1412454_0_0_14"/>
<keyword evidence="1" id="KW-0472">Membrane</keyword>
<feature type="transmembrane region" description="Helical" evidence="1">
    <location>
        <begin position="105"/>
        <end position="126"/>
    </location>
</feature>
<keyword evidence="1" id="KW-0812">Transmembrane</keyword>
<reference evidence="2 3" key="1">
    <citation type="journal article" date="2013" name="J. Mol. Microbiol. Biotechnol.">
        <title>Analysis of the Complete Genomes of Acholeplasma brassicae , A. palmae and A. laidlawii and Their Comparison to the Obligate Parasites from ' Candidatus Phytoplasma'.</title>
        <authorList>
            <person name="Kube M."/>
            <person name="Siewert C."/>
            <person name="Migdoll A.M."/>
            <person name="Duduk B."/>
            <person name="Holz S."/>
            <person name="Rabus R."/>
            <person name="Seemuller E."/>
            <person name="Mitrovic J."/>
            <person name="Muller I."/>
            <person name="Buttner C."/>
            <person name="Reinhardt R."/>
        </authorList>
    </citation>
    <scope>NUCLEOTIDE SEQUENCE [LARGE SCALE GENOMIC DNA]</scope>
    <source>
        <strain evidence="2 3">J233</strain>
    </source>
</reference>
<evidence type="ECO:0000256" key="1">
    <source>
        <dbReference type="SAM" id="Phobius"/>
    </source>
</evidence>
<dbReference type="AlphaFoldDB" id="U4KJK4"/>
<protein>
    <submittedName>
        <fullName evidence="2">Uncharacterized protein</fullName>
    </submittedName>
</protein>
<feature type="transmembrane region" description="Helical" evidence="1">
    <location>
        <begin position="138"/>
        <end position="160"/>
    </location>
</feature>
<dbReference type="RefSeq" id="WP_026654346.1">
    <property type="nucleotide sequence ID" value="NC_022538.1"/>
</dbReference>
<feature type="transmembrane region" description="Helical" evidence="1">
    <location>
        <begin position="37"/>
        <end position="58"/>
    </location>
</feature>
<organism evidence="2 3">
    <name type="scientific">Alteracholeplasma palmae (strain ATCC 49389 / J233)</name>
    <name type="common">Acholeplasma palmae</name>
    <dbReference type="NCBI Taxonomy" id="1318466"/>
    <lineage>
        <taxon>Bacteria</taxon>
        <taxon>Bacillati</taxon>
        <taxon>Mycoplasmatota</taxon>
        <taxon>Mollicutes</taxon>
        <taxon>Acholeplasmatales</taxon>
        <taxon>Acholeplasmataceae</taxon>
        <taxon>Acholeplasma</taxon>
    </lineage>
</organism>
<gene>
    <name evidence="2" type="ORF">BN85400920</name>
</gene>
<evidence type="ECO:0000313" key="2">
    <source>
        <dbReference type="EMBL" id="CCV63669.1"/>
    </source>
</evidence>
<sequence>MNKKTITINILLFLSGLIFSLFNVAIPYVAFKTNTSVYYTFEIISIFILGITISLIADEIKKTVSFNNMKKIRWAYHKNFILFYLSVVIFHLLFLVLRISERTNYLYYVIPCIIFILTIDIINSILVFQKSNEVERNYYTYSLFNQLTSAILILSLWAFMAVYSELTSVILITVLAVGIRVFLIYKKPRIKD</sequence>
<evidence type="ECO:0000313" key="3">
    <source>
        <dbReference type="Proteomes" id="UP000032740"/>
    </source>
</evidence>
<dbReference type="KEGG" id="apal:BN85400920"/>
<keyword evidence="3" id="KW-1185">Reference proteome</keyword>
<feature type="transmembrane region" description="Helical" evidence="1">
    <location>
        <begin position="12"/>
        <end position="31"/>
    </location>
</feature>
<dbReference type="Proteomes" id="UP000032740">
    <property type="component" value="Chromosome"/>
</dbReference>
<feature type="transmembrane region" description="Helical" evidence="1">
    <location>
        <begin position="166"/>
        <end position="185"/>
    </location>
</feature>
<dbReference type="STRING" id="1318466.BN85400920"/>
<dbReference type="EMBL" id="FO681347">
    <property type="protein sequence ID" value="CCV63669.1"/>
    <property type="molecule type" value="Genomic_DNA"/>
</dbReference>
<proteinExistence type="predicted"/>
<keyword evidence="1" id="KW-1133">Transmembrane helix</keyword>